<evidence type="ECO:0000313" key="2">
    <source>
        <dbReference type="Proteomes" id="UP000295515"/>
    </source>
</evidence>
<dbReference type="Proteomes" id="UP000295515">
    <property type="component" value="Unassembled WGS sequence"/>
</dbReference>
<protein>
    <submittedName>
        <fullName evidence="1">Uncharacterized protein</fullName>
    </submittedName>
</protein>
<evidence type="ECO:0000313" key="1">
    <source>
        <dbReference type="EMBL" id="TCV91240.1"/>
    </source>
</evidence>
<proteinExistence type="predicted"/>
<keyword evidence="2" id="KW-1185">Reference proteome</keyword>
<name>A0A4R3YGG6_9FIRM</name>
<accession>A0A4R3YGG6</accession>
<dbReference type="RefSeq" id="WP_066450511.1">
    <property type="nucleotide sequence ID" value="NZ_JAXJLR010000064.1"/>
</dbReference>
<comment type="caution">
    <text evidence="1">The sequence shown here is derived from an EMBL/GenBank/DDBJ whole genome shotgun (WGS) entry which is preliminary data.</text>
</comment>
<sequence>MLDESSLGQDPVSERYSFYDWYEFRPNCQKNNVLSYFLSRPKTGELINKSLKTFIEYLLVEIKTVLNINDLVKKEIFDV</sequence>
<gene>
    <name evidence="1" type="ORF">EDD60_13322</name>
</gene>
<dbReference type="AlphaFoldDB" id="A0A4R3YGG6"/>
<dbReference type="EMBL" id="SMCQ01000033">
    <property type="protein sequence ID" value="TCV91240.1"/>
    <property type="molecule type" value="Genomic_DNA"/>
</dbReference>
<organism evidence="1 2">
    <name type="scientific">Longibaculum muris</name>
    <dbReference type="NCBI Taxonomy" id="1796628"/>
    <lineage>
        <taxon>Bacteria</taxon>
        <taxon>Bacillati</taxon>
        <taxon>Bacillota</taxon>
        <taxon>Erysipelotrichia</taxon>
        <taxon>Erysipelotrichales</taxon>
        <taxon>Coprobacillaceae</taxon>
        <taxon>Longibaculum</taxon>
    </lineage>
</organism>
<reference evidence="1 2" key="1">
    <citation type="submission" date="2019-03" db="EMBL/GenBank/DDBJ databases">
        <title>Genomic Encyclopedia of Type Strains, Phase IV (KMG-IV): sequencing the most valuable type-strain genomes for metagenomic binning, comparative biology and taxonomic classification.</title>
        <authorList>
            <person name="Goeker M."/>
        </authorList>
    </citation>
    <scope>NUCLEOTIDE SEQUENCE [LARGE SCALE GENOMIC DNA]</scope>
    <source>
        <strain evidence="1 2">DSM 29487</strain>
    </source>
</reference>